<keyword evidence="9" id="KW-0539">Nucleus</keyword>
<dbReference type="GO" id="GO:0005634">
    <property type="term" value="C:nucleus"/>
    <property type="evidence" value="ECO:0007669"/>
    <property type="project" value="UniProtKB-SubCell"/>
</dbReference>
<dbReference type="PROSITE" id="PS01359">
    <property type="entry name" value="ZF_PHD_1"/>
    <property type="match status" value="1"/>
</dbReference>
<evidence type="ECO:0000256" key="3">
    <source>
        <dbReference type="ARBA" id="ARBA00022723"/>
    </source>
</evidence>
<evidence type="ECO:0000259" key="13">
    <source>
        <dbReference type="PROSITE" id="PS51061"/>
    </source>
</evidence>
<keyword evidence="7" id="KW-0805">Transcription regulation</keyword>
<keyword evidence="8" id="KW-0804">Transcription</keyword>
<proteinExistence type="inferred from homology"/>
<dbReference type="PROSITE" id="PS51061">
    <property type="entry name" value="R3H"/>
    <property type="match status" value="1"/>
</dbReference>
<evidence type="ECO:0000256" key="1">
    <source>
        <dbReference type="ARBA" id="ARBA00004123"/>
    </source>
</evidence>
<evidence type="ECO:0000256" key="7">
    <source>
        <dbReference type="ARBA" id="ARBA00023015"/>
    </source>
</evidence>
<comment type="subcellular location">
    <subcellularLocation>
        <location evidence="1">Nucleus</location>
    </subcellularLocation>
</comment>
<dbReference type="InterPro" id="IPR001374">
    <property type="entry name" value="R3H_dom"/>
</dbReference>
<evidence type="ECO:0000313" key="15">
    <source>
        <dbReference type="Proteomes" id="UP001519460"/>
    </source>
</evidence>
<comment type="caution">
    <text evidence="14">The sequence shown here is derived from an EMBL/GenBank/DDBJ whole genome shotgun (WGS) entry which is preliminary data.</text>
</comment>
<dbReference type="AlphaFoldDB" id="A0ABD0LJN5"/>
<dbReference type="SMART" id="SM00438">
    <property type="entry name" value="ZnF_NFX"/>
    <property type="match status" value="9"/>
</dbReference>
<feature type="domain" description="PHD-type" evidence="11">
    <location>
        <begin position="9"/>
        <end position="64"/>
    </location>
</feature>
<dbReference type="CDD" id="cd02643">
    <property type="entry name" value="R3H_NF-X1"/>
    <property type="match status" value="1"/>
</dbReference>
<evidence type="ECO:0000256" key="4">
    <source>
        <dbReference type="ARBA" id="ARBA00022737"/>
    </source>
</evidence>
<name>A0ABD0LJN5_9CAEN</name>
<comment type="similarity">
    <text evidence="2">Belongs to the NFX1 family.</text>
</comment>
<dbReference type="SUPFAM" id="SSF82708">
    <property type="entry name" value="R3H domain"/>
    <property type="match status" value="1"/>
</dbReference>
<dbReference type="CDD" id="cd06008">
    <property type="entry name" value="NF-X1-zinc-finger"/>
    <property type="match status" value="6"/>
</dbReference>
<protein>
    <recommendedName>
        <fullName evidence="16">Shuttle craft</fullName>
    </recommendedName>
</protein>
<dbReference type="InterPro" id="IPR001841">
    <property type="entry name" value="Znf_RING"/>
</dbReference>
<keyword evidence="3" id="KW-0479">Metal-binding</keyword>
<dbReference type="Gene3D" id="3.30.1370.50">
    <property type="entry name" value="R3H-like domain"/>
    <property type="match status" value="1"/>
</dbReference>
<dbReference type="PANTHER" id="PTHR12360:SF12">
    <property type="entry name" value="TRANSCRIPTIONAL REPRESSOR NF-X1"/>
    <property type="match status" value="1"/>
</dbReference>
<sequence>MQEQLSRGSYECMVCCDNIRHEAAVWSCANCFHIFHLRCIKQWARSSLGEGQDVGWRCPACQNVTYQVPNQYRCFCGKVRDPQFQPGETAHSCGEVCNRKRGGDCTHRCIILCHPGPCPPCNAVVTRTCDCGNERKSVRCGQITRFKCEKVCGKDLNCGLHKCQQVCHSGDCLPCDATVQQECYGGHKKREVVCGTEEALLISFSCGQQCHKTLGCGNHVCEEPCHPGDCGLCPLLPQQVTHCCCGQTPLGELDVPQRNGCLDPLPTCDKTCNKPLPCGPADDPHKCQQKCHEGLCGDCEGITELTCVCGANKKEFSCKELAQFTASEPFKCERRCNKKRMCGRHKCNETCCTRDVHICELTCGRPLNCKQHKCEELCHRGNCKPCLQASFEELTCRCGAEVIYPPVPCGTPPPSCHKLCTRRHNCEHPVRHTCHSDELCPPCTELVQKPCMGDHELRKNVPCHMTDISCGRQCGKALPCGQHKCQKPCHKGVCLSSGETCKQPCSKKRPDCGHPCGAPCHADSSDCPGGPCKAQMEIKCACGNRSAQTQCQAGSGLSTEIAQFQRLTVQAMASGGSGQDLDISSLTQQKKNTQRQLECDANCALRERNRRLALALEIQNPDLDAKLSGPKYSDFLKETCRKFPAFVAKVEKALADLVQNAKQSKQPSRSYAFPSMNRDQRRLVHELAEAYGCETQSYDYEPNKNVVATAHRSEEKQTTTVLVKEKEREKPDIDYFDFSQK</sequence>
<dbReference type="InterPro" id="IPR034076">
    <property type="entry name" value="R3H_NF-X1"/>
</dbReference>
<evidence type="ECO:0000256" key="2">
    <source>
        <dbReference type="ARBA" id="ARBA00007269"/>
    </source>
</evidence>
<organism evidence="14 15">
    <name type="scientific">Batillaria attramentaria</name>
    <dbReference type="NCBI Taxonomy" id="370345"/>
    <lineage>
        <taxon>Eukaryota</taxon>
        <taxon>Metazoa</taxon>
        <taxon>Spiralia</taxon>
        <taxon>Lophotrochozoa</taxon>
        <taxon>Mollusca</taxon>
        <taxon>Gastropoda</taxon>
        <taxon>Caenogastropoda</taxon>
        <taxon>Sorbeoconcha</taxon>
        <taxon>Cerithioidea</taxon>
        <taxon>Batillariidae</taxon>
        <taxon>Batillaria</taxon>
    </lineage>
</organism>
<dbReference type="PROSITE" id="PS50089">
    <property type="entry name" value="ZF_RING_2"/>
    <property type="match status" value="1"/>
</dbReference>
<dbReference type="InterPro" id="IPR000967">
    <property type="entry name" value="Znf_NFX1"/>
</dbReference>
<dbReference type="SMART" id="SM00393">
    <property type="entry name" value="R3H"/>
    <property type="match status" value="1"/>
</dbReference>
<gene>
    <name evidence="14" type="ORF">BaRGS_00009298</name>
</gene>
<dbReference type="Pfam" id="PF01422">
    <property type="entry name" value="zf-NF-X1"/>
    <property type="match status" value="7"/>
</dbReference>
<dbReference type="GO" id="GO:0008270">
    <property type="term" value="F:zinc ion binding"/>
    <property type="evidence" value="ECO:0007669"/>
    <property type="project" value="UniProtKB-KW"/>
</dbReference>
<keyword evidence="15" id="KW-1185">Reference proteome</keyword>
<feature type="domain" description="R3H" evidence="13">
    <location>
        <begin position="644"/>
        <end position="712"/>
    </location>
</feature>
<dbReference type="Proteomes" id="UP001519460">
    <property type="component" value="Unassembled WGS sequence"/>
</dbReference>
<evidence type="ECO:0000256" key="10">
    <source>
        <dbReference type="PROSITE-ProRule" id="PRU00175"/>
    </source>
</evidence>
<evidence type="ECO:0000256" key="9">
    <source>
        <dbReference type="ARBA" id="ARBA00023242"/>
    </source>
</evidence>
<dbReference type="InterPro" id="IPR034078">
    <property type="entry name" value="NFX1_fam"/>
</dbReference>
<dbReference type="CDD" id="cd16696">
    <property type="entry name" value="RING-CH-C4HC3_NFX1"/>
    <property type="match status" value="1"/>
</dbReference>
<dbReference type="SUPFAM" id="SSF57850">
    <property type="entry name" value="RING/U-box"/>
    <property type="match status" value="1"/>
</dbReference>
<dbReference type="PANTHER" id="PTHR12360">
    <property type="entry name" value="NUCLEAR TRANSCRIPTION FACTOR, X-BOX BINDING 1 NFX1"/>
    <property type="match status" value="1"/>
</dbReference>
<keyword evidence="4" id="KW-0677">Repeat</keyword>
<evidence type="ECO:0000259" key="12">
    <source>
        <dbReference type="PROSITE" id="PS50089"/>
    </source>
</evidence>
<feature type="domain" description="RING-type" evidence="12">
    <location>
        <begin position="12"/>
        <end position="62"/>
    </location>
</feature>
<accession>A0ABD0LJN5</accession>
<evidence type="ECO:0000256" key="5">
    <source>
        <dbReference type="ARBA" id="ARBA00022771"/>
    </source>
</evidence>
<dbReference type="InterPro" id="IPR019786">
    <property type="entry name" value="Zinc_finger_PHD-type_CS"/>
</dbReference>
<evidence type="ECO:0000256" key="8">
    <source>
        <dbReference type="ARBA" id="ARBA00023163"/>
    </source>
</evidence>
<keyword evidence="5 10" id="KW-0863">Zinc-finger</keyword>
<dbReference type="InterPro" id="IPR036867">
    <property type="entry name" value="R3H_dom_sf"/>
</dbReference>
<evidence type="ECO:0000313" key="14">
    <source>
        <dbReference type="EMBL" id="KAK7499323.1"/>
    </source>
</evidence>
<reference evidence="14 15" key="1">
    <citation type="journal article" date="2023" name="Sci. Data">
        <title>Genome assembly of the Korean intertidal mud-creeper Batillaria attramentaria.</title>
        <authorList>
            <person name="Patra A.K."/>
            <person name="Ho P.T."/>
            <person name="Jun S."/>
            <person name="Lee S.J."/>
            <person name="Kim Y."/>
            <person name="Won Y.J."/>
        </authorList>
    </citation>
    <scope>NUCLEOTIDE SEQUENCE [LARGE SCALE GENOMIC DNA]</scope>
    <source>
        <strain evidence="14">Wonlab-2016</strain>
    </source>
</reference>
<dbReference type="GO" id="GO:0003676">
    <property type="term" value="F:nucleic acid binding"/>
    <property type="evidence" value="ECO:0007669"/>
    <property type="project" value="UniProtKB-UniRule"/>
</dbReference>
<dbReference type="PROSITE" id="PS50016">
    <property type="entry name" value="ZF_PHD_2"/>
    <property type="match status" value="1"/>
</dbReference>
<keyword evidence="6" id="KW-0862">Zinc</keyword>
<evidence type="ECO:0000259" key="11">
    <source>
        <dbReference type="PROSITE" id="PS50016"/>
    </source>
</evidence>
<dbReference type="Pfam" id="PF01424">
    <property type="entry name" value="R3H"/>
    <property type="match status" value="1"/>
</dbReference>
<evidence type="ECO:0008006" key="16">
    <source>
        <dbReference type="Google" id="ProtNLM"/>
    </source>
</evidence>
<dbReference type="EMBL" id="JACVVK020000044">
    <property type="protein sequence ID" value="KAK7499323.1"/>
    <property type="molecule type" value="Genomic_DNA"/>
</dbReference>
<evidence type="ECO:0000256" key="6">
    <source>
        <dbReference type="ARBA" id="ARBA00022833"/>
    </source>
</evidence>
<dbReference type="InterPro" id="IPR019787">
    <property type="entry name" value="Znf_PHD-finger"/>
</dbReference>